<feature type="transmembrane region" description="Helical" evidence="5">
    <location>
        <begin position="93"/>
        <end position="111"/>
    </location>
</feature>
<feature type="transmembrane region" description="Helical" evidence="5">
    <location>
        <begin position="193"/>
        <end position="210"/>
    </location>
</feature>
<organism evidence="7 8">
    <name type="scientific">Roseateles aquae</name>
    <dbReference type="NCBI Taxonomy" id="3077235"/>
    <lineage>
        <taxon>Bacteria</taxon>
        <taxon>Pseudomonadati</taxon>
        <taxon>Pseudomonadota</taxon>
        <taxon>Betaproteobacteria</taxon>
        <taxon>Burkholderiales</taxon>
        <taxon>Sphaerotilaceae</taxon>
        <taxon>Roseateles</taxon>
    </lineage>
</organism>
<feature type="transmembrane region" description="Helical" evidence="5">
    <location>
        <begin position="123"/>
        <end position="141"/>
    </location>
</feature>
<protein>
    <submittedName>
        <fullName evidence="7">SulP family inorganic anion transporter</fullName>
    </submittedName>
</protein>
<keyword evidence="8" id="KW-1185">Reference proteome</keyword>
<dbReference type="EMBL" id="JAVXZY010000001">
    <property type="protein sequence ID" value="MDT8998659.1"/>
    <property type="molecule type" value="Genomic_DNA"/>
</dbReference>
<name>A0ABU3P7W6_9BURK</name>
<proteinExistence type="predicted"/>
<evidence type="ECO:0000256" key="2">
    <source>
        <dbReference type="ARBA" id="ARBA00022692"/>
    </source>
</evidence>
<evidence type="ECO:0000259" key="6">
    <source>
        <dbReference type="PROSITE" id="PS50801"/>
    </source>
</evidence>
<evidence type="ECO:0000313" key="8">
    <source>
        <dbReference type="Proteomes" id="UP001246372"/>
    </source>
</evidence>
<feature type="transmembrane region" description="Helical" evidence="5">
    <location>
        <begin position="373"/>
        <end position="399"/>
    </location>
</feature>
<gene>
    <name evidence="7" type="ORF">RQP53_05180</name>
</gene>
<feature type="transmembrane region" description="Helical" evidence="5">
    <location>
        <begin position="69"/>
        <end position="87"/>
    </location>
</feature>
<evidence type="ECO:0000256" key="4">
    <source>
        <dbReference type="ARBA" id="ARBA00023136"/>
    </source>
</evidence>
<dbReference type="RefSeq" id="WP_315649114.1">
    <property type="nucleotide sequence ID" value="NZ_JAVXZY010000001.1"/>
</dbReference>
<feature type="transmembrane region" description="Helical" evidence="5">
    <location>
        <begin position="279"/>
        <end position="304"/>
    </location>
</feature>
<dbReference type="InterPro" id="IPR011547">
    <property type="entry name" value="SLC26A/SulP_dom"/>
</dbReference>
<keyword evidence="3 5" id="KW-1133">Transmembrane helix</keyword>
<feature type="transmembrane region" description="Helical" evidence="5">
    <location>
        <begin position="246"/>
        <end position="267"/>
    </location>
</feature>
<dbReference type="InterPro" id="IPR001902">
    <property type="entry name" value="SLC26A/SulP_fam"/>
</dbReference>
<feature type="domain" description="STAS" evidence="6">
    <location>
        <begin position="427"/>
        <end position="545"/>
    </location>
</feature>
<keyword evidence="2 5" id="KW-0812">Transmembrane</keyword>
<dbReference type="Gene3D" id="3.30.750.24">
    <property type="entry name" value="STAS domain"/>
    <property type="match status" value="1"/>
</dbReference>
<dbReference type="CDD" id="cd07042">
    <property type="entry name" value="STAS_SulP_like_sulfate_transporter"/>
    <property type="match status" value="1"/>
</dbReference>
<dbReference type="SUPFAM" id="SSF52091">
    <property type="entry name" value="SpoIIaa-like"/>
    <property type="match status" value="1"/>
</dbReference>
<dbReference type="PROSITE" id="PS50801">
    <property type="entry name" value="STAS"/>
    <property type="match status" value="1"/>
</dbReference>
<accession>A0ABU3P7W6</accession>
<feature type="transmembrane region" description="Helical" evidence="5">
    <location>
        <begin position="316"/>
        <end position="336"/>
    </location>
</feature>
<comment type="caution">
    <text evidence="7">The sequence shown here is derived from an EMBL/GenBank/DDBJ whole genome shotgun (WGS) entry which is preliminary data.</text>
</comment>
<feature type="transmembrane region" description="Helical" evidence="5">
    <location>
        <begin position="169"/>
        <end position="186"/>
    </location>
</feature>
<dbReference type="PANTHER" id="PTHR11814">
    <property type="entry name" value="SULFATE TRANSPORTER"/>
    <property type="match status" value="1"/>
</dbReference>
<keyword evidence="4 5" id="KW-0472">Membrane</keyword>
<comment type="subcellular location">
    <subcellularLocation>
        <location evidence="1">Membrane</location>
        <topology evidence="1">Multi-pass membrane protein</topology>
    </subcellularLocation>
</comment>
<dbReference type="Pfam" id="PF01740">
    <property type="entry name" value="STAS"/>
    <property type="match status" value="1"/>
</dbReference>
<dbReference type="Proteomes" id="UP001246372">
    <property type="component" value="Unassembled WGS sequence"/>
</dbReference>
<feature type="transmembrane region" description="Helical" evidence="5">
    <location>
        <begin position="39"/>
        <end position="62"/>
    </location>
</feature>
<evidence type="ECO:0000256" key="5">
    <source>
        <dbReference type="SAM" id="Phobius"/>
    </source>
</evidence>
<sequence length="548" mass="57794">MSPELSRALRRDLVAGLCVAGLLLPEAVAYAGLAQVPVAHALTACLLGLLVYACCGGSRFAIVAPTSSSASLAAAAALSIPAAGALAPGYGAALTALVLLAGAILLLLAWGRQGQLSGFVSRPVLRGFAFALAISIVIKQLPDALGLAPQPGADPLRLLLHLGSHLQQLHLPSVGVALSAALGLALLRRWPQLPASLLVIVLAIAAARGLDLRGLGVHEVGALARPDFRPVWPQLSADEWLRAGELAFGLVVLIFSESWGSVRTFALRHGERPDANRELAALGLANIASALLQGLPVGAGFSATAANEAAGAKSRWAGAFAMLAIVLALWLALPALHLLPRPVLAVAVISALWHSLSPRPLLAMWRLDRDRWLIVAAVLAVLLLGVLHGMLTAIALSLIGALRRFSQPVVHELAQLDETRNYVVRDEHPEALVRPGLLILRPEEPLFFASAERVVAEVLTRVQQRRASAEALHAVVLSLEESGDLDVTALECLLELRQRLRQAGCELLLARVKEPVRELLARCDPQGLGRAEAMFWSVADAAELGRAA</sequence>
<evidence type="ECO:0000256" key="1">
    <source>
        <dbReference type="ARBA" id="ARBA00004141"/>
    </source>
</evidence>
<dbReference type="Pfam" id="PF00916">
    <property type="entry name" value="Sulfate_transp"/>
    <property type="match status" value="1"/>
</dbReference>
<dbReference type="InterPro" id="IPR036513">
    <property type="entry name" value="STAS_dom_sf"/>
</dbReference>
<dbReference type="InterPro" id="IPR002645">
    <property type="entry name" value="STAS_dom"/>
</dbReference>
<reference evidence="7" key="1">
    <citation type="submission" date="2023-09" db="EMBL/GenBank/DDBJ databases">
        <title>Paucibacter sp. APW11 Genome sequencing and assembly.</title>
        <authorList>
            <person name="Kim I."/>
        </authorList>
    </citation>
    <scope>NUCLEOTIDE SEQUENCE</scope>
    <source>
        <strain evidence="7">APW11</strain>
    </source>
</reference>
<evidence type="ECO:0000313" key="7">
    <source>
        <dbReference type="EMBL" id="MDT8998659.1"/>
    </source>
</evidence>
<evidence type="ECO:0000256" key="3">
    <source>
        <dbReference type="ARBA" id="ARBA00022989"/>
    </source>
</evidence>